<sequence>MKRAFVGLSTPLGYDYQNPIQPRSETRRDIPNPVLENTTGLLLCYDEIWFPEREFCPFDMHDLPYVKFISDDLVLRDRAQVAQEQFREMARDEEPALLAADNYGEKVARLVEAVPFELAFDNHSRGGGHFGMGNAGDGDLFLEDLGIAAAMDLDLDVVMSSRFKPHVEQEDVVTLLGSHPWKLDAAELISGVRTVDWLGKRVPFS</sequence>
<accession>A0ABT1DF88</accession>
<dbReference type="RefSeq" id="WP_253235631.1">
    <property type="nucleotide sequence ID" value="NZ_JAMYJR010000002.1"/>
</dbReference>
<dbReference type="Proteomes" id="UP001523369">
    <property type="component" value="Unassembled WGS sequence"/>
</dbReference>
<organism evidence="1 2">
    <name type="scientific">Paractinoplanes aksuensis</name>
    <dbReference type="NCBI Taxonomy" id="2939490"/>
    <lineage>
        <taxon>Bacteria</taxon>
        <taxon>Bacillati</taxon>
        <taxon>Actinomycetota</taxon>
        <taxon>Actinomycetes</taxon>
        <taxon>Micromonosporales</taxon>
        <taxon>Micromonosporaceae</taxon>
        <taxon>Paractinoplanes</taxon>
    </lineage>
</organism>
<name>A0ABT1DF88_9ACTN</name>
<keyword evidence="2" id="KW-1185">Reference proteome</keyword>
<protein>
    <submittedName>
        <fullName evidence="1">Uncharacterized protein</fullName>
    </submittedName>
</protein>
<proteinExistence type="predicted"/>
<gene>
    <name evidence="1" type="ORF">M1L60_02650</name>
</gene>
<evidence type="ECO:0000313" key="2">
    <source>
        <dbReference type="Proteomes" id="UP001523369"/>
    </source>
</evidence>
<comment type="caution">
    <text evidence="1">The sequence shown here is derived from an EMBL/GenBank/DDBJ whole genome shotgun (WGS) entry which is preliminary data.</text>
</comment>
<evidence type="ECO:0000313" key="1">
    <source>
        <dbReference type="EMBL" id="MCO8269487.1"/>
    </source>
</evidence>
<dbReference type="EMBL" id="JAMYJR010000002">
    <property type="protein sequence ID" value="MCO8269487.1"/>
    <property type="molecule type" value="Genomic_DNA"/>
</dbReference>
<reference evidence="1 2" key="1">
    <citation type="submission" date="2022-06" db="EMBL/GenBank/DDBJ databases">
        <title>New Species of the Genus Actinoplanes, ActinopZanes ferrugineus.</title>
        <authorList>
            <person name="Ding P."/>
        </authorList>
    </citation>
    <scope>NUCLEOTIDE SEQUENCE [LARGE SCALE GENOMIC DNA]</scope>
    <source>
        <strain evidence="1 2">TRM88003</strain>
    </source>
</reference>